<sequence>MYATPETVDQMLSNPDTMIEILTRYKEAQADNQRLHDENTIMQPKALFADAVSTSHSTILIGELAKLLRGNGVDIGQNRLFQWLRGNGYLIARKGTGFNSPTQRAMDMELFKVKETAIDHANGSVTISKTTKVTGKGQQYFINKFLNETTV</sequence>
<dbReference type="EMBL" id="BJUD01000011">
    <property type="protein sequence ID" value="GEK28488.1"/>
    <property type="molecule type" value="Genomic_DNA"/>
</dbReference>
<dbReference type="Proteomes" id="UP000321429">
    <property type="component" value="Unassembled WGS sequence"/>
</dbReference>
<dbReference type="InterPro" id="IPR005039">
    <property type="entry name" value="Ant_C"/>
</dbReference>
<dbReference type="Proteomes" id="UP000051139">
    <property type="component" value="Unassembled WGS sequence"/>
</dbReference>
<keyword evidence="4" id="KW-1185">Reference proteome</keyword>
<feature type="domain" description="Antirepressor protein C-terminal" evidence="1">
    <location>
        <begin position="38"/>
        <end position="147"/>
    </location>
</feature>
<dbReference type="AlphaFoldDB" id="A0A0R2L4Y5"/>
<dbReference type="Pfam" id="PF03374">
    <property type="entry name" value="ANT"/>
    <property type="match status" value="1"/>
</dbReference>
<name>A0A0R2L4Y5_9LACO</name>
<proteinExistence type="predicted"/>
<dbReference type="EMBL" id="JQCB01000002">
    <property type="protein sequence ID" value="KRN96824.1"/>
    <property type="molecule type" value="Genomic_DNA"/>
</dbReference>
<evidence type="ECO:0000313" key="3">
    <source>
        <dbReference type="EMBL" id="KRN96824.1"/>
    </source>
</evidence>
<evidence type="ECO:0000313" key="4">
    <source>
        <dbReference type="Proteomes" id="UP000051139"/>
    </source>
</evidence>
<comment type="caution">
    <text evidence="3">The sequence shown here is derived from an EMBL/GenBank/DDBJ whole genome shotgun (WGS) entry which is preliminary data.</text>
</comment>
<gene>
    <name evidence="3" type="ORF">IV55_GL000689</name>
    <name evidence="2" type="ORF">LSI01_07990</name>
</gene>
<dbReference type="RefSeq" id="WP_307725030.1">
    <property type="nucleotide sequence ID" value="NZ_BJUD01000011.1"/>
</dbReference>
<reference evidence="2 5" key="2">
    <citation type="submission" date="2019-07" db="EMBL/GenBank/DDBJ databases">
        <title>Whole genome shotgun sequence of Lactobacillus siliginis NBRC 101315.</title>
        <authorList>
            <person name="Hosoyama A."/>
            <person name="Uohara A."/>
            <person name="Ohji S."/>
            <person name="Ichikawa N."/>
        </authorList>
    </citation>
    <scope>NUCLEOTIDE SEQUENCE [LARGE SCALE GENOMIC DNA]</scope>
    <source>
        <strain evidence="2 5">NBRC 101315</strain>
    </source>
</reference>
<dbReference type="STRING" id="348151.IV55_GL000689"/>
<organism evidence="3 4">
    <name type="scientific">Furfurilactobacillus siliginis</name>
    <dbReference type="NCBI Taxonomy" id="348151"/>
    <lineage>
        <taxon>Bacteria</taxon>
        <taxon>Bacillati</taxon>
        <taxon>Bacillota</taxon>
        <taxon>Bacilli</taxon>
        <taxon>Lactobacillales</taxon>
        <taxon>Lactobacillaceae</taxon>
        <taxon>Furfurilactobacillus</taxon>
    </lineage>
</organism>
<evidence type="ECO:0000313" key="2">
    <source>
        <dbReference type="EMBL" id="GEK28488.1"/>
    </source>
</evidence>
<dbReference type="GO" id="GO:0003677">
    <property type="term" value="F:DNA binding"/>
    <property type="evidence" value="ECO:0007669"/>
    <property type="project" value="InterPro"/>
</dbReference>
<protein>
    <submittedName>
        <fullName evidence="3">Antirepressor protein</fullName>
    </submittedName>
</protein>
<dbReference type="PATRIC" id="fig|348151.3.peg.707"/>
<evidence type="ECO:0000259" key="1">
    <source>
        <dbReference type="Pfam" id="PF03374"/>
    </source>
</evidence>
<accession>A0A0R2L4Y5</accession>
<evidence type="ECO:0000313" key="5">
    <source>
        <dbReference type="Proteomes" id="UP000321429"/>
    </source>
</evidence>
<reference evidence="3 4" key="1">
    <citation type="journal article" date="2015" name="Genome Announc.">
        <title>Expanding the biotechnology potential of lactobacilli through comparative genomics of 213 strains and associated genera.</title>
        <authorList>
            <person name="Sun Z."/>
            <person name="Harris H.M."/>
            <person name="McCann A."/>
            <person name="Guo C."/>
            <person name="Argimon S."/>
            <person name="Zhang W."/>
            <person name="Yang X."/>
            <person name="Jeffery I.B."/>
            <person name="Cooney J.C."/>
            <person name="Kagawa T.F."/>
            <person name="Liu W."/>
            <person name="Song Y."/>
            <person name="Salvetti E."/>
            <person name="Wrobel A."/>
            <person name="Rasinkangas P."/>
            <person name="Parkhill J."/>
            <person name="Rea M.C."/>
            <person name="O'Sullivan O."/>
            <person name="Ritari J."/>
            <person name="Douillard F.P."/>
            <person name="Paul Ross R."/>
            <person name="Yang R."/>
            <person name="Briner A.E."/>
            <person name="Felis G.E."/>
            <person name="de Vos W.M."/>
            <person name="Barrangou R."/>
            <person name="Klaenhammer T.R."/>
            <person name="Caufield P.W."/>
            <person name="Cui Y."/>
            <person name="Zhang H."/>
            <person name="O'Toole P.W."/>
        </authorList>
    </citation>
    <scope>NUCLEOTIDE SEQUENCE [LARGE SCALE GENOMIC DNA]</scope>
    <source>
        <strain evidence="3 4">DSM 22696</strain>
    </source>
</reference>